<dbReference type="InterPro" id="IPR027477">
    <property type="entry name" value="Succ_DH/fumarate_Rdtase_cat_sf"/>
</dbReference>
<evidence type="ECO:0000259" key="5">
    <source>
        <dbReference type="Pfam" id="PF00890"/>
    </source>
</evidence>
<dbReference type="OrthoDB" id="9813348at2"/>
<keyword evidence="3" id="KW-0274">FAD</keyword>
<organism evidence="6 7">
    <name type="scientific">Nocardioides immobilis</name>
    <dbReference type="NCBI Taxonomy" id="2049295"/>
    <lineage>
        <taxon>Bacteria</taxon>
        <taxon>Bacillati</taxon>
        <taxon>Actinomycetota</taxon>
        <taxon>Actinomycetes</taxon>
        <taxon>Propionibacteriales</taxon>
        <taxon>Nocardioidaceae</taxon>
        <taxon>Nocardioides</taxon>
    </lineage>
</organism>
<dbReference type="PANTHER" id="PTHR43400:SF10">
    <property type="entry name" value="3-OXOSTEROID 1-DEHYDROGENASE"/>
    <property type="match status" value="1"/>
</dbReference>
<dbReference type="AlphaFoldDB" id="A0A417XT93"/>
<feature type="domain" description="FAD-dependent oxidoreductase 2 FAD-binding" evidence="5">
    <location>
        <begin position="18"/>
        <end position="501"/>
    </location>
</feature>
<dbReference type="InterPro" id="IPR036188">
    <property type="entry name" value="FAD/NAD-bd_sf"/>
</dbReference>
<dbReference type="PANTHER" id="PTHR43400">
    <property type="entry name" value="FUMARATE REDUCTASE"/>
    <property type="match status" value="1"/>
</dbReference>
<dbReference type="SUPFAM" id="SSF51905">
    <property type="entry name" value="FAD/NAD(P)-binding domain"/>
    <property type="match status" value="1"/>
</dbReference>
<evidence type="ECO:0000256" key="1">
    <source>
        <dbReference type="ARBA" id="ARBA00001974"/>
    </source>
</evidence>
<evidence type="ECO:0000256" key="2">
    <source>
        <dbReference type="ARBA" id="ARBA00022630"/>
    </source>
</evidence>
<comment type="caution">
    <text evidence="6">The sequence shown here is derived from an EMBL/GenBank/DDBJ whole genome shotgun (WGS) entry which is preliminary data.</text>
</comment>
<dbReference type="InterPro" id="IPR003953">
    <property type="entry name" value="FAD-dep_OxRdtase_2_FAD-bd"/>
</dbReference>
<accession>A0A417XT93</accession>
<evidence type="ECO:0000256" key="3">
    <source>
        <dbReference type="ARBA" id="ARBA00022827"/>
    </source>
</evidence>
<dbReference type="GO" id="GO:0033765">
    <property type="term" value="F:steroid dehydrogenase activity, acting on the CH-CH group of donors"/>
    <property type="evidence" value="ECO:0007669"/>
    <property type="project" value="UniProtKB-ARBA"/>
</dbReference>
<evidence type="ECO:0000313" key="6">
    <source>
        <dbReference type="EMBL" id="RHW23672.1"/>
    </source>
</evidence>
<comment type="cofactor">
    <cofactor evidence="1">
        <name>FAD</name>
        <dbReference type="ChEBI" id="CHEBI:57692"/>
    </cofactor>
</comment>
<dbReference type="PRINTS" id="PR00411">
    <property type="entry name" value="PNDRDTASEI"/>
</dbReference>
<name>A0A417XT93_9ACTN</name>
<dbReference type="RefSeq" id="WP_118928689.1">
    <property type="nucleotide sequence ID" value="NZ_QXGH01000042.1"/>
</dbReference>
<dbReference type="Pfam" id="PF00890">
    <property type="entry name" value="FAD_binding_2"/>
    <property type="match status" value="1"/>
</dbReference>
<evidence type="ECO:0000256" key="4">
    <source>
        <dbReference type="ARBA" id="ARBA00023002"/>
    </source>
</evidence>
<evidence type="ECO:0000313" key="7">
    <source>
        <dbReference type="Proteomes" id="UP000283644"/>
    </source>
</evidence>
<sequence length="530" mass="55205">MSASRAIDVPRALPAEVDVIVVGSGAAALTGAFAAANSGLCVLVLEKSSYLGGTCAYSGGAMWLPGNHILERDGVEDDVETGLTYFRATVGDRTPRDLQEAYVRTGPEMVAFLADEAGFLADKMSFPDYFEAPGRAKPTGRAIGPTPIPSARLGAALDVLRPTAAADKFGRDVARAELHGGQSLIAQLLLALDGCADVDIRIECPMDSLVYENGRVCGVRAGRAEIVARLGVIVAAGGYDADDARRRSLQGIAGGGAASTPVGINTGDALDAFTAVGADIDLLEEAWWAPGIVMPTGRATFLPIVQGGIFVGTDGRRFADESLPYDRLGHELLEQVHRLGADATFWWVFDSRDAGAPGICEPPLVLEEFTADSEWFHTAETVKELAGKLGIDADTLAATVERFNKGAADGRDDDFGRGIDDFGRFFGTGNGSNPALIPLEIGPFRAMRLVLSDLGTKGGARIGTDGEVLRPDGQPIPGLYAAGGSAASVAGHVYPGPGTPLGSGMVFAYRAAKAMARARGGARTPEVATR</sequence>
<dbReference type="InterPro" id="IPR050315">
    <property type="entry name" value="FAD-oxidoreductase_2"/>
</dbReference>
<keyword evidence="7" id="KW-1185">Reference proteome</keyword>
<keyword evidence="4" id="KW-0560">Oxidoreductase</keyword>
<dbReference type="Proteomes" id="UP000283644">
    <property type="component" value="Unassembled WGS sequence"/>
</dbReference>
<dbReference type="EMBL" id="QXGH01000042">
    <property type="protein sequence ID" value="RHW23672.1"/>
    <property type="molecule type" value="Genomic_DNA"/>
</dbReference>
<protein>
    <submittedName>
        <fullName evidence="6">FAD-binding protein</fullName>
    </submittedName>
</protein>
<keyword evidence="2" id="KW-0285">Flavoprotein</keyword>
<reference evidence="6 7" key="1">
    <citation type="submission" date="2018-09" db="EMBL/GenBank/DDBJ databases">
        <title>Genome sequencing of Nocardioides immobilis CCTCC AB 2017083 for comparison to Nocardioides silvaticus.</title>
        <authorList>
            <person name="Li C."/>
            <person name="Wang G."/>
        </authorList>
    </citation>
    <scope>NUCLEOTIDE SEQUENCE [LARGE SCALE GENOMIC DNA]</scope>
    <source>
        <strain evidence="6 7">CCTCC AB 2017083</strain>
    </source>
</reference>
<dbReference type="GO" id="GO:0008202">
    <property type="term" value="P:steroid metabolic process"/>
    <property type="evidence" value="ECO:0007669"/>
    <property type="project" value="UniProtKB-ARBA"/>
</dbReference>
<dbReference type="Gene3D" id="3.50.50.60">
    <property type="entry name" value="FAD/NAD(P)-binding domain"/>
    <property type="match status" value="1"/>
</dbReference>
<dbReference type="SUPFAM" id="SSF56425">
    <property type="entry name" value="Succinate dehydrogenase/fumarate reductase flavoprotein, catalytic domain"/>
    <property type="match status" value="1"/>
</dbReference>
<proteinExistence type="predicted"/>
<dbReference type="Gene3D" id="3.90.700.10">
    <property type="entry name" value="Succinate dehydrogenase/fumarate reductase flavoprotein, catalytic domain"/>
    <property type="match status" value="1"/>
</dbReference>
<gene>
    <name evidence="6" type="ORF">D0Z08_28585</name>
</gene>